<keyword evidence="2" id="KW-0472">Membrane</keyword>
<keyword evidence="2" id="KW-0812">Transmembrane</keyword>
<protein>
    <submittedName>
        <fullName evidence="3">Junctional adhesion molecule-like isoform X1</fullName>
    </submittedName>
</protein>
<feature type="transmembrane region" description="Helical" evidence="2">
    <location>
        <begin position="33"/>
        <end position="57"/>
    </location>
</feature>
<evidence type="ECO:0000256" key="2">
    <source>
        <dbReference type="SAM" id="Phobius"/>
    </source>
</evidence>
<feature type="region of interest" description="Disordered" evidence="1">
    <location>
        <begin position="1"/>
        <end position="31"/>
    </location>
</feature>
<keyword evidence="2" id="KW-1133">Transmembrane helix</keyword>
<dbReference type="Proteomes" id="UP000727407">
    <property type="component" value="Unassembled WGS sequence"/>
</dbReference>
<feature type="compositionally biased region" description="Low complexity" evidence="1">
    <location>
        <begin position="16"/>
        <end position="31"/>
    </location>
</feature>
<name>A0A8J4WQA7_CLAMG</name>
<feature type="non-terminal residue" evidence="3">
    <location>
        <position position="1"/>
    </location>
</feature>
<dbReference type="AlphaFoldDB" id="A0A8J4WQA7"/>
<keyword evidence="4" id="KW-1185">Reference proteome</keyword>
<dbReference type="EMBL" id="QNUK01001027">
    <property type="protein sequence ID" value="KAF5888163.1"/>
    <property type="molecule type" value="Genomic_DNA"/>
</dbReference>
<evidence type="ECO:0000313" key="3">
    <source>
        <dbReference type="EMBL" id="KAF5888163.1"/>
    </source>
</evidence>
<organism evidence="3 4">
    <name type="scientific">Clarias magur</name>
    <name type="common">Asian catfish</name>
    <name type="synonym">Macropteronotus magur</name>
    <dbReference type="NCBI Taxonomy" id="1594786"/>
    <lineage>
        <taxon>Eukaryota</taxon>
        <taxon>Metazoa</taxon>
        <taxon>Chordata</taxon>
        <taxon>Craniata</taxon>
        <taxon>Vertebrata</taxon>
        <taxon>Euteleostomi</taxon>
        <taxon>Actinopterygii</taxon>
        <taxon>Neopterygii</taxon>
        <taxon>Teleostei</taxon>
        <taxon>Ostariophysi</taxon>
        <taxon>Siluriformes</taxon>
        <taxon>Clariidae</taxon>
        <taxon>Clarias</taxon>
    </lineage>
</organism>
<feature type="non-terminal residue" evidence="3">
    <location>
        <position position="83"/>
    </location>
</feature>
<comment type="caution">
    <text evidence="3">The sequence shown here is derived from an EMBL/GenBank/DDBJ whole genome shotgun (WGS) entry which is preliminary data.</text>
</comment>
<evidence type="ECO:0000313" key="4">
    <source>
        <dbReference type="Proteomes" id="UP000727407"/>
    </source>
</evidence>
<feature type="compositionally biased region" description="Basic and acidic residues" evidence="1">
    <location>
        <begin position="1"/>
        <end position="13"/>
    </location>
</feature>
<reference evidence="3" key="1">
    <citation type="submission" date="2020-07" db="EMBL/GenBank/DDBJ databases">
        <title>Clarias magur genome sequencing, assembly and annotation.</title>
        <authorList>
            <person name="Kushwaha B."/>
            <person name="Kumar R."/>
            <person name="Das P."/>
            <person name="Joshi C.G."/>
            <person name="Kumar D."/>
            <person name="Nagpure N.S."/>
            <person name="Pandey M."/>
            <person name="Agarwal S."/>
            <person name="Srivastava S."/>
            <person name="Singh M."/>
            <person name="Sahoo L."/>
            <person name="Jayasankar P."/>
            <person name="Meher P.K."/>
            <person name="Koringa P.G."/>
            <person name="Iquebal M.A."/>
            <person name="Das S.P."/>
            <person name="Bit A."/>
            <person name="Patnaik S."/>
            <person name="Patel N."/>
            <person name="Shah T.M."/>
            <person name="Hinsu A."/>
            <person name="Jena J.K."/>
        </authorList>
    </citation>
    <scope>NUCLEOTIDE SEQUENCE</scope>
    <source>
        <strain evidence="3">CIFAMagur01</strain>
        <tissue evidence="3">Testis</tissue>
    </source>
</reference>
<accession>A0A8J4WQA7</accession>
<gene>
    <name evidence="3" type="ORF">DAT39_022000</name>
</gene>
<evidence type="ECO:0000256" key="1">
    <source>
        <dbReference type="SAM" id="MobiDB-lite"/>
    </source>
</evidence>
<sequence>SRETSTHWRKTDTTLEQPQSETPTSPPSSSTSLVQVFGVLVVLLLVIPGIVAAFICWRHRGGRCGENVITEGRQGCKGKQEDQ</sequence>
<proteinExistence type="predicted"/>